<name>A0A3A4P7Y3_ABYX5</name>
<keyword evidence="2" id="KW-0288">FMN</keyword>
<protein>
    <submittedName>
        <fullName evidence="4">Flavodoxin family protein</fullName>
    </submittedName>
</protein>
<evidence type="ECO:0000313" key="5">
    <source>
        <dbReference type="Proteomes" id="UP000265882"/>
    </source>
</evidence>
<evidence type="ECO:0000259" key="3">
    <source>
        <dbReference type="Pfam" id="PF03358"/>
    </source>
</evidence>
<dbReference type="PANTHER" id="PTHR43278:SF2">
    <property type="entry name" value="IRON-SULFUR FLAVOPROTEIN"/>
    <property type="match status" value="1"/>
</dbReference>
<dbReference type="EMBL" id="QZKU01000005">
    <property type="protein sequence ID" value="RJP26636.1"/>
    <property type="molecule type" value="Genomic_DNA"/>
</dbReference>
<dbReference type="InterPro" id="IPR051796">
    <property type="entry name" value="ISF_SsuE-like"/>
</dbReference>
<dbReference type="AlphaFoldDB" id="A0A3A4P7Y3"/>
<proteinExistence type="predicted"/>
<keyword evidence="1" id="KW-0285">Flavoprotein</keyword>
<organism evidence="4 5">
    <name type="scientific">Abyssobacteria bacterium (strain SURF_5)</name>
    <dbReference type="NCBI Taxonomy" id="2093360"/>
    <lineage>
        <taxon>Bacteria</taxon>
        <taxon>Pseudomonadati</taxon>
        <taxon>Candidatus Hydrogenedentota</taxon>
        <taxon>Candidatus Abyssobacteria</taxon>
    </lineage>
</organism>
<dbReference type="InterPro" id="IPR005025">
    <property type="entry name" value="FMN_Rdtase-like_dom"/>
</dbReference>
<dbReference type="Gene3D" id="3.40.50.360">
    <property type="match status" value="1"/>
</dbReference>
<accession>A0A3A4P7Y3</accession>
<feature type="domain" description="NADPH-dependent FMN reductase-like" evidence="3">
    <location>
        <begin position="19"/>
        <end position="126"/>
    </location>
</feature>
<comment type="caution">
    <text evidence="4">The sequence shown here is derived from an EMBL/GenBank/DDBJ whole genome shotgun (WGS) entry which is preliminary data.</text>
</comment>
<evidence type="ECO:0000313" key="4">
    <source>
        <dbReference type="EMBL" id="RJP26636.1"/>
    </source>
</evidence>
<evidence type="ECO:0000256" key="2">
    <source>
        <dbReference type="ARBA" id="ARBA00022643"/>
    </source>
</evidence>
<reference evidence="4 5" key="1">
    <citation type="journal article" date="2017" name="ISME J.">
        <title>Energy and carbon metabolisms in a deep terrestrial subsurface fluid microbial community.</title>
        <authorList>
            <person name="Momper L."/>
            <person name="Jungbluth S.P."/>
            <person name="Lee M.D."/>
            <person name="Amend J.P."/>
        </authorList>
    </citation>
    <scope>NUCLEOTIDE SEQUENCE [LARGE SCALE GENOMIC DNA]</scope>
    <source>
        <strain evidence="4">SURF_5</strain>
    </source>
</reference>
<dbReference type="PANTHER" id="PTHR43278">
    <property type="entry name" value="NAD(P)H-DEPENDENT FMN-CONTAINING OXIDOREDUCTASE YWQN-RELATED"/>
    <property type="match status" value="1"/>
</dbReference>
<dbReference type="SUPFAM" id="SSF52218">
    <property type="entry name" value="Flavoproteins"/>
    <property type="match status" value="1"/>
</dbReference>
<dbReference type="Pfam" id="PF03358">
    <property type="entry name" value="FMN_red"/>
    <property type="match status" value="1"/>
</dbReference>
<gene>
    <name evidence="4" type="ORF">C4520_00460</name>
</gene>
<dbReference type="InterPro" id="IPR029039">
    <property type="entry name" value="Flavoprotein-like_sf"/>
</dbReference>
<dbReference type="GO" id="GO:0016491">
    <property type="term" value="F:oxidoreductase activity"/>
    <property type="evidence" value="ECO:0007669"/>
    <property type="project" value="InterPro"/>
</dbReference>
<dbReference type="Proteomes" id="UP000265882">
    <property type="component" value="Unassembled WGS sequence"/>
</dbReference>
<sequence>MCMACCGCFGRQLHRERQMKILAFNGSPRKKGNTETLLSEVLMGAASKGAETRLICLNELNMKGCQGCGACRKKLGACVQKDDVSPLLQEMKNADALVFGTPVYCYNVSSQFKALIDRFYCFYGEDVDPATGNKGVRVWFPSGKRIVIVTSQEAPDVFETVHNWLSLLGYLLNAGGMEFIEHCASENKRNSARDNPTILSQARAVGESLVKSSS</sequence>
<evidence type="ECO:0000256" key="1">
    <source>
        <dbReference type="ARBA" id="ARBA00022630"/>
    </source>
</evidence>